<evidence type="ECO:0000313" key="2">
    <source>
        <dbReference type="Proteomes" id="UP001194468"/>
    </source>
</evidence>
<evidence type="ECO:0000313" key="1">
    <source>
        <dbReference type="EMBL" id="KAF8423982.1"/>
    </source>
</evidence>
<organism evidence="1 2">
    <name type="scientific">Boletus edulis BED1</name>
    <dbReference type="NCBI Taxonomy" id="1328754"/>
    <lineage>
        <taxon>Eukaryota</taxon>
        <taxon>Fungi</taxon>
        <taxon>Dikarya</taxon>
        <taxon>Basidiomycota</taxon>
        <taxon>Agaricomycotina</taxon>
        <taxon>Agaricomycetes</taxon>
        <taxon>Agaricomycetidae</taxon>
        <taxon>Boletales</taxon>
        <taxon>Boletineae</taxon>
        <taxon>Boletaceae</taxon>
        <taxon>Boletoideae</taxon>
        <taxon>Boletus</taxon>
    </lineage>
</organism>
<reference evidence="1" key="2">
    <citation type="journal article" date="2020" name="Nat. Commun.">
        <title>Large-scale genome sequencing of mycorrhizal fungi provides insights into the early evolution of symbiotic traits.</title>
        <authorList>
            <person name="Miyauchi S."/>
            <person name="Kiss E."/>
            <person name="Kuo A."/>
            <person name="Drula E."/>
            <person name="Kohler A."/>
            <person name="Sanchez-Garcia M."/>
            <person name="Morin E."/>
            <person name="Andreopoulos B."/>
            <person name="Barry K.W."/>
            <person name="Bonito G."/>
            <person name="Buee M."/>
            <person name="Carver A."/>
            <person name="Chen C."/>
            <person name="Cichocki N."/>
            <person name="Clum A."/>
            <person name="Culley D."/>
            <person name="Crous P.W."/>
            <person name="Fauchery L."/>
            <person name="Girlanda M."/>
            <person name="Hayes R.D."/>
            <person name="Keri Z."/>
            <person name="LaButti K."/>
            <person name="Lipzen A."/>
            <person name="Lombard V."/>
            <person name="Magnuson J."/>
            <person name="Maillard F."/>
            <person name="Murat C."/>
            <person name="Nolan M."/>
            <person name="Ohm R.A."/>
            <person name="Pangilinan J."/>
            <person name="Pereira M.F."/>
            <person name="Perotto S."/>
            <person name="Peter M."/>
            <person name="Pfister S."/>
            <person name="Riley R."/>
            <person name="Sitrit Y."/>
            <person name="Stielow J.B."/>
            <person name="Szollosi G."/>
            <person name="Zifcakova L."/>
            <person name="Stursova M."/>
            <person name="Spatafora J.W."/>
            <person name="Tedersoo L."/>
            <person name="Vaario L.M."/>
            <person name="Yamada A."/>
            <person name="Yan M."/>
            <person name="Wang P."/>
            <person name="Xu J."/>
            <person name="Bruns T."/>
            <person name="Baldrian P."/>
            <person name="Vilgalys R."/>
            <person name="Dunand C."/>
            <person name="Henrissat B."/>
            <person name="Grigoriev I.V."/>
            <person name="Hibbett D."/>
            <person name="Nagy L.G."/>
            <person name="Martin F.M."/>
        </authorList>
    </citation>
    <scope>NUCLEOTIDE SEQUENCE</scope>
    <source>
        <strain evidence="1">BED1</strain>
    </source>
</reference>
<protein>
    <submittedName>
        <fullName evidence="1">Uncharacterized protein</fullName>
    </submittedName>
</protein>
<reference evidence="1" key="1">
    <citation type="submission" date="2019-10" db="EMBL/GenBank/DDBJ databases">
        <authorList>
            <consortium name="DOE Joint Genome Institute"/>
            <person name="Kuo A."/>
            <person name="Miyauchi S."/>
            <person name="Kiss E."/>
            <person name="Drula E."/>
            <person name="Kohler A."/>
            <person name="Sanchez-Garcia M."/>
            <person name="Andreopoulos B."/>
            <person name="Barry K.W."/>
            <person name="Bonito G."/>
            <person name="Buee M."/>
            <person name="Carver A."/>
            <person name="Chen C."/>
            <person name="Cichocki N."/>
            <person name="Clum A."/>
            <person name="Culley D."/>
            <person name="Crous P.W."/>
            <person name="Fauchery L."/>
            <person name="Girlanda M."/>
            <person name="Hayes R."/>
            <person name="Keri Z."/>
            <person name="LaButti K."/>
            <person name="Lipzen A."/>
            <person name="Lombard V."/>
            <person name="Magnuson J."/>
            <person name="Maillard F."/>
            <person name="Morin E."/>
            <person name="Murat C."/>
            <person name="Nolan M."/>
            <person name="Ohm R."/>
            <person name="Pangilinan J."/>
            <person name="Pereira M."/>
            <person name="Perotto S."/>
            <person name="Peter M."/>
            <person name="Riley R."/>
            <person name="Sitrit Y."/>
            <person name="Stielow B."/>
            <person name="Szollosi G."/>
            <person name="Zifcakova L."/>
            <person name="Stursova M."/>
            <person name="Spatafora J.W."/>
            <person name="Tedersoo L."/>
            <person name="Vaario L.-M."/>
            <person name="Yamada A."/>
            <person name="Yan M."/>
            <person name="Wang P."/>
            <person name="Xu J."/>
            <person name="Bruns T."/>
            <person name="Baldrian P."/>
            <person name="Vilgalys R."/>
            <person name="Henrissat B."/>
            <person name="Grigoriev I.V."/>
            <person name="Hibbett D."/>
            <person name="Nagy L.G."/>
            <person name="Martin F.M."/>
        </authorList>
    </citation>
    <scope>NUCLEOTIDE SEQUENCE</scope>
    <source>
        <strain evidence="1">BED1</strain>
    </source>
</reference>
<gene>
    <name evidence="1" type="ORF">L210DRAFT_3765532</name>
</gene>
<name>A0AAD4BE66_BOLED</name>
<accession>A0AAD4BE66</accession>
<proteinExistence type="predicted"/>
<comment type="caution">
    <text evidence="1">The sequence shown here is derived from an EMBL/GenBank/DDBJ whole genome shotgun (WGS) entry which is preliminary data.</text>
</comment>
<keyword evidence="2" id="KW-1185">Reference proteome</keyword>
<dbReference type="AlphaFoldDB" id="A0AAD4BE66"/>
<dbReference type="Proteomes" id="UP001194468">
    <property type="component" value="Unassembled WGS sequence"/>
</dbReference>
<sequence>MITLNQCRICPMCNHCVYLFGPPKGIKWAEYLHNGSISPQTTILYLVLYPHTMSNSPYWLDTVETWLRSASEILSEEALEETGQSTDDF</sequence>
<dbReference type="EMBL" id="WHUW01000107">
    <property type="protein sequence ID" value="KAF8423982.1"/>
    <property type="molecule type" value="Genomic_DNA"/>
</dbReference>